<accession>A0A4R2K7N5</accession>
<evidence type="ECO:0000313" key="1">
    <source>
        <dbReference type="EMBL" id="TCO69371.1"/>
    </source>
</evidence>
<dbReference type="EMBL" id="SLWX01000034">
    <property type="protein sequence ID" value="TCO69371.1"/>
    <property type="molecule type" value="Genomic_DNA"/>
</dbReference>
<dbReference type="AlphaFoldDB" id="A0A4R2K7N5"/>
<dbReference type="Proteomes" id="UP000294980">
    <property type="component" value="Unassembled WGS sequence"/>
</dbReference>
<dbReference type="RefSeq" id="WP_131917725.1">
    <property type="nucleotide sequence ID" value="NZ_QQSW01000046.1"/>
</dbReference>
<name>A0A4R2K7N5_9GAMM</name>
<proteinExistence type="predicted"/>
<keyword evidence="2" id="KW-1185">Reference proteome</keyword>
<sequence length="67" mass="7626">MALSSNSQKALDDFIESLDTLVTSVRNRPLSNAEKRDEIKNKVDVWNPKPSDDDLAEYFASRGLLWD</sequence>
<protein>
    <submittedName>
        <fullName evidence="1">Uncharacterized protein</fullName>
    </submittedName>
</protein>
<organism evidence="1 2">
    <name type="scientific">Chromatocurvus halotolerans</name>
    <dbReference type="NCBI Taxonomy" id="1132028"/>
    <lineage>
        <taxon>Bacteria</taxon>
        <taxon>Pseudomonadati</taxon>
        <taxon>Pseudomonadota</taxon>
        <taxon>Gammaproteobacteria</taxon>
        <taxon>Cellvibrionales</taxon>
        <taxon>Halieaceae</taxon>
        <taxon>Chromatocurvus</taxon>
    </lineage>
</organism>
<comment type="caution">
    <text evidence="1">The sequence shown here is derived from an EMBL/GenBank/DDBJ whole genome shotgun (WGS) entry which is preliminary data.</text>
</comment>
<evidence type="ECO:0000313" key="2">
    <source>
        <dbReference type="Proteomes" id="UP000294980"/>
    </source>
</evidence>
<reference evidence="1 2" key="1">
    <citation type="submission" date="2019-03" db="EMBL/GenBank/DDBJ databases">
        <title>Genomic Encyclopedia of Type Strains, Phase IV (KMG-IV): sequencing the most valuable type-strain genomes for metagenomic binning, comparative biology and taxonomic classification.</title>
        <authorList>
            <person name="Goeker M."/>
        </authorList>
    </citation>
    <scope>NUCLEOTIDE SEQUENCE [LARGE SCALE GENOMIC DNA]</scope>
    <source>
        <strain evidence="1 2">DSM 23344</strain>
    </source>
</reference>
<gene>
    <name evidence="1" type="ORF">EV688_1343</name>
</gene>